<name>A0A0A9XPR1_LYGHE</name>
<proteinExistence type="predicted"/>
<dbReference type="AlphaFoldDB" id="A0A0A9XPR1"/>
<evidence type="ECO:0000313" key="3">
    <source>
        <dbReference type="EMBL" id="JAG61402.1"/>
    </source>
</evidence>
<feature type="signal peptide" evidence="1">
    <location>
        <begin position="1"/>
        <end position="20"/>
    </location>
</feature>
<sequence>MHRRIWIWALVVSIVQIAECSNREGNHNRFKRMRRDVNFLQDKLIQIQHPKPVLDTAKPSELCCNTKQHNIGIAFVNGYDAATGALVNLYEFPKRATNQVGKGITSFLDMIGGRLVGLQK</sequence>
<gene>
    <name evidence="2" type="primary">GLC3_1</name>
    <name evidence="2" type="ORF">CM83_99973</name>
</gene>
<evidence type="ECO:0000313" key="2">
    <source>
        <dbReference type="EMBL" id="JAG20828.1"/>
    </source>
</evidence>
<protein>
    <submittedName>
        <fullName evidence="2">1,4-alpha-glucan-branching enzyme</fullName>
    </submittedName>
</protein>
<reference evidence="3" key="3">
    <citation type="submission" date="2014-09" db="EMBL/GenBank/DDBJ databases">
        <authorList>
            <person name="Magalhaes I.L.F."/>
            <person name="Oliveira U."/>
            <person name="Santos F.R."/>
            <person name="Vidigal T.H.D.A."/>
            <person name="Brescovit A.D."/>
            <person name="Santos A.J."/>
        </authorList>
    </citation>
    <scope>NUCLEOTIDE SEQUENCE</scope>
</reference>
<organism evidence="2">
    <name type="scientific">Lygus hesperus</name>
    <name type="common">Western plant bug</name>
    <dbReference type="NCBI Taxonomy" id="30085"/>
    <lineage>
        <taxon>Eukaryota</taxon>
        <taxon>Metazoa</taxon>
        <taxon>Ecdysozoa</taxon>
        <taxon>Arthropoda</taxon>
        <taxon>Hexapoda</taxon>
        <taxon>Insecta</taxon>
        <taxon>Pterygota</taxon>
        <taxon>Neoptera</taxon>
        <taxon>Paraneoptera</taxon>
        <taxon>Hemiptera</taxon>
        <taxon>Heteroptera</taxon>
        <taxon>Panheteroptera</taxon>
        <taxon>Cimicomorpha</taxon>
        <taxon>Miridae</taxon>
        <taxon>Mirini</taxon>
        <taxon>Lygus</taxon>
    </lineage>
</organism>
<reference evidence="2" key="1">
    <citation type="journal article" date="2014" name="PLoS ONE">
        <title>Transcriptome-Based Identification of ABC Transporters in the Western Tarnished Plant Bug Lygus hesperus.</title>
        <authorList>
            <person name="Hull J.J."/>
            <person name="Chaney K."/>
            <person name="Geib S.M."/>
            <person name="Fabrick J.A."/>
            <person name="Brent C.S."/>
            <person name="Walsh D."/>
            <person name="Lavine L.C."/>
        </authorList>
    </citation>
    <scope>NUCLEOTIDE SEQUENCE</scope>
</reference>
<dbReference type="EMBL" id="GBHO01022776">
    <property type="protein sequence ID" value="JAG20828.1"/>
    <property type="molecule type" value="Transcribed_RNA"/>
</dbReference>
<feature type="chain" id="PRO_5015033882" evidence="1">
    <location>
        <begin position="21"/>
        <end position="120"/>
    </location>
</feature>
<keyword evidence="1" id="KW-0732">Signal</keyword>
<dbReference type="EMBL" id="GBRD01004419">
    <property type="protein sequence ID" value="JAG61402.1"/>
    <property type="molecule type" value="Transcribed_RNA"/>
</dbReference>
<reference evidence="2" key="2">
    <citation type="submission" date="2014-07" db="EMBL/GenBank/DDBJ databases">
        <authorList>
            <person name="Hull J."/>
        </authorList>
    </citation>
    <scope>NUCLEOTIDE SEQUENCE</scope>
</reference>
<evidence type="ECO:0000256" key="1">
    <source>
        <dbReference type="SAM" id="SignalP"/>
    </source>
</evidence>
<accession>A0A0A9XPR1</accession>